<evidence type="ECO:0000256" key="2">
    <source>
        <dbReference type="ARBA" id="ARBA00022695"/>
    </source>
</evidence>
<reference evidence="7" key="1">
    <citation type="submission" date="2018-05" db="EMBL/GenBank/DDBJ databases">
        <authorList>
            <person name="Lanie J.A."/>
            <person name="Ng W.-L."/>
            <person name="Kazmierczak K.M."/>
            <person name="Andrzejewski T.M."/>
            <person name="Davidsen T.M."/>
            <person name="Wayne K.J."/>
            <person name="Tettelin H."/>
            <person name="Glass J.I."/>
            <person name="Rusch D."/>
            <person name="Podicherti R."/>
            <person name="Tsui H.-C.T."/>
            <person name="Winkler M.E."/>
        </authorList>
    </citation>
    <scope>NUCLEOTIDE SEQUENCE</scope>
</reference>
<dbReference type="EMBL" id="UINC01024868">
    <property type="protein sequence ID" value="SVA99369.1"/>
    <property type="molecule type" value="Genomic_DNA"/>
</dbReference>
<dbReference type="InterPro" id="IPR002934">
    <property type="entry name" value="Polymerase_NTP_transf_dom"/>
</dbReference>
<organism evidence="7">
    <name type="scientific">marine metagenome</name>
    <dbReference type="NCBI Taxonomy" id="408172"/>
    <lineage>
        <taxon>unclassified sequences</taxon>
        <taxon>metagenomes</taxon>
        <taxon>ecological metagenomes</taxon>
    </lineage>
</organism>
<keyword evidence="1" id="KW-0808">Transferase</keyword>
<feature type="non-terminal residue" evidence="7">
    <location>
        <position position="518"/>
    </location>
</feature>
<dbReference type="Gene3D" id="1.20.120.330">
    <property type="entry name" value="Nucleotidyltransferases domain 2"/>
    <property type="match status" value="1"/>
</dbReference>
<feature type="domain" description="HD" evidence="6">
    <location>
        <begin position="453"/>
        <end position="518"/>
    </location>
</feature>
<dbReference type="SUPFAM" id="SSF81301">
    <property type="entry name" value="Nucleotidyltransferase"/>
    <property type="match status" value="1"/>
</dbReference>
<keyword evidence="5" id="KW-0511">Multifunctional enzyme</keyword>
<dbReference type="Gene3D" id="3.30.460.10">
    <property type="entry name" value="Beta Polymerase, domain 2"/>
    <property type="match status" value="1"/>
</dbReference>
<protein>
    <recommendedName>
        <fullName evidence="6">HD domain-containing protein</fullName>
    </recommendedName>
</protein>
<keyword evidence="4" id="KW-0460">Magnesium</keyword>
<dbReference type="InterPro" id="IPR003607">
    <property type="entry name" value="HD/PDEase_dom"/>
</dbReference>
<dbReference type="GO" id="GO:0016787">
    <property type="term" value="F:hydrolase activity"/>
    <property type="evidence" value="ECO:0007669"/>
    <property type="project" value="UniProtKB-KW"/>
</dbReference>
<dbReference type="InterPro" id="IPR043519">
    <property type="entry name" value="NT_sf"/>
</dbReference>
<evidence type="ECO:0000313" key="7">
    <source>
        <dbReference type="EMBL" id="SVA99369.1"/>
    </source>
</evidence>
<dbReference type="Pfam" id="PF01966">
    <property type="entry name" value="HD"/>
    <property type="match status" value="1"/>
</dbReference>
<evidence type="ECO:0000256" key="4">
    <source>
        <dbReference type="ARBA" id="ARBA00022842"/>
    </source>
</evidence>
<evidence type="ECO:0000256" key="1">
    <source>
        <dbReference type="ARBA" id="ARBA00022679"/>
    </source>
</evidence>
<evidence type="ECO:0000259" key="6">
    <source>
        <dbReference type="PROSITE" id="PS51831"/>
    </source>
</evidence>
<dbReference type="Pfam" id="PF01909">
    <property type="entry name" value="NTP_transf_2"/>
    <property type="match status" value="1"/>
</dbReference>
<dbReference type="SUPFAM" id="SSF109604">
    <property type="entry name" value="HD-domain/PDEase-like"/>
    <property type="match status" value="1"/>
</dbReference>
<dbReference type="InterPro" id="IPR006674">
    <property type="entry name" value="HD_domain"/>
</dbReference>
<dbReference type="PROSITE" id="PS51831">
    <property type="entry name" value="HD"/>
    <property type="match status" value="1"/>
</dbReference>
<keyword evidence="2" id="KW-0548">Nucleotidyltransferase</keyword>
<dbReference type="InterPro" id="IPR013546">
    <property type="entry name" value="PII_UdlTrfase/GS_AdlTrfase"/>
</dbReference>
<name>A0A382AD91_9ZZZZ</name>
<dbReference type="PANTHER" id="PTHR47320">
    <property type="entry name" value="BIFUNCTIONAL URIDYLYLTRANSFERASE/URIDYLYL-REMOVING ENZYME"/>
    <property type="match status" value="1"/>
</dbReference>
<dbReference type="AlphaFoldDB" id="A0A382AD91"/>
<evidence type="ECO:0000256" key="3">
    <source>
        <dbReference type="ARBA" id="ARBA00022801"/>
    </source>
</evidence>
<dbReference type="HAMAP" id="MF_00277">
    <property type="entry name" value="PII_uridylyl_transf"/>
    <property type="match status" value="1"/>
</dbReference>
<dbReference type="PANTHER" id="PTHR47320:SF1">
    <property type="entry name" value="BIFUNCTIONAL URIDYLYLTRANSFERASE_URIDYLYL-REMOVING ENZYME"/>
    <property type="match status" value="1"/>
</dbReference>
<sequence>MGIDWDRIETTLADPTASLNDYRSLLRSANAALSQLFLANASVEQLVRDRAAVVDRAILSAWKRCAAPLQTRASLVAVGGYGRHELHPSSDVDLLIILPDNKRLHHQSVAKFLAFLWDIGLEVGHSARTVAECRDESKRDITVATTLMESRLLAGPEELFSRMQNAVGPTKLWSARTFFEAKLKEQQIRHHSYHDTAYNLEPNIKGSPGGLRDIQVITWVAMRYFGTGKLEDLVEHEFLTPSQLAILRDGREFLWRIRFALHMVTGRREDRLLFDHQVKIASLFGYEDASYTLAVEQFMQRYYRTVMELSRVNEMLLQLFQEAILMNPSAPPVPLTDNFQVRNGFLQVTSDDIFQSNPSALLEIFLLLQQHPELKGVSAYTIDLIRRNLRRIDDEFRQSPKNHRLFLQILHAPEGVTHELRRMNLYGVLGQYVPSFGRIVGRMQYDLFHAYTVDEHTLFVVSNLRRFALERFNHEFPRCSEIMRGVPKPEIAYLAGLFHDIAKGRGGDHSELGAVDAK</sequence>
<dbReference type="CDD" id="cd00077">
    <property type="entry name" value="HDc"/>
    <property type="match status" value="1"/>
</dbReference>
<dbReference type="InterPro" id="IPR010043">
    <property type="entry name" value="UTase/UR"/>
</dbReference>
<dbReference type="NCBIfam" id="TIGR01693">
    <property type="entry name" value="UTase_glnD"/>
    <property type="match status" value="1"/>
</dbReference>
<dbReference type="CDD" id="cd05401">
    <property type="entry name" value="NT_GlnE_GlnD_like"/>
    <property type="match status" value="1"/>
</dbReference>
<dbReference type="SUPFAM" id="SSF81593">
    <property type="entry name" value="Nucleotidyltransferase substrate binding subunit/domain"/>
    <property type="match status" value="1"/>
</dbReference>
<gene>
    <name evidence="7" type="ORF">METZ01_LOCUS152223</name>
</gene>
<accession>A0A382AD91</accession>
<keyword evidence="3" id="KW-0378">Hydrolase</keyword>
<dbReference type="Pfam" id="PF08335">
    <property type="entry name" value="GlnD_UR_UTase"/>
    <property type="match status" value="1"/>
</dbReference>
<proteinExistence type="inferred from homology"/>
<dbReference type="GO" id="GO:0008773">
    <property type="term" value="F:[protein-PII] uridylyltransferase activity"/>
    <property type="evidence" value="ECO:0007669"/>
    <property type="project" value="InterPro"/>
</dbReference>
<evidence type="ECO:0000256" key="5">
    <source>
        <dbReference type="ARBA" id="ARBA00023268"/>
    </source>
</evidence>